<dbReference type="GO" id="GO:0099609">
    <property type="term" value="F:microtubule lateral binding"/>
    <property type="evidence" value="ECO:0007669"/>
    <property type="project" value="EnsemblFungi"/>
</dbReference>
<dbReference type="FunCoup" id="A0A1Y2M3V4">
    <property type="interactions" value="677"/>
</dbReference>
<feature type="region of interest" description="Disordered" evidence="6">
    <location>
        <begin position="139"/>
        <end position="198"/>
    </location>
</feature>
<dbReference type="FunFam" id="1.20.5.1430:FF:000005">
    <property type="entry name" value="Eb1, isoform E"/>
    <property type="match status" value="1"/>
</dbReference>
<dbReference type="InParanoid" id="A0A1Y2M3V4"/>
<dbReference type="PANTHER" id="PTHR10623">
    <property type="entry name" value="MICROTUBULE-ASSOCIATED PROTEIN RP/EB FAMILY MEMBER"/>
    <property type="match status" value="1"/>
</dbReference>
<dbReference type="GO" id="GO:0005880">
    <property type="term" value="C:nuclear microtubule"/>
    <property type="evidence" value="ECO:0007669"/>
    <property type="project" value="EnsemblFungi"/>
</dbReference>
<dbReference type="GO" id="GO:1990023">
    <property type="term" value="C:mitotic spindle midzone"/>
    <property type="evidence" value="ECO:0007669"/>
    <property type="project" value="EnsemblFungi"/>
</dbReference>
<dbReference type="AlphaFoldDB" id="A0A1Y2M3V4"/>
<evidence type="ECO:0000256" key="4">
    <source>
        <dbReference type="ARBA" id="ARBA00023212"/>
    </source>
</evidence>
<accession>A0A1Y2M3V4</accession>
<dbReference type="InterPro" id="IPR027328">
    <property type="entry name" value="MAPRE"/>
</dbReference>
<dbReference type="GO" id="GO:0000743">
    <property type="term" value="P:nuclear migration involved in conjugation with cellular fusion"/>
    <property type="evidence" value="ECO:0007669"/>
    <property type="project" value="EnsemblFungi"/>
</dbReference>
<keyword evidence="4" id="KW-0206">Cytoskeleton</keyword>
<dbReference type="SUPFAM" id="SSF140612">
    <property type="entry name" value="EB1 dimerisation domain-like"/>
    <property type="match status" value="1"/>
</dbReference>
<evidence type="ECO:0000256" key="2">
    <source>
        <dbReference type="ARBA" id="ARBA00022490"/>
    </source>
</evidence>
<feature type="domain" description="EB1 C-terminal" evidence="7">
    <location>
        <begin position="177"/>
        <end position="253"/>
    </location>
</feature>
<dbReference type="GO" id="GO:0061673">
    <property type="term" value="C:mitotic spindle astral microtubule"/>
    <property type="evidence" value="ECO:0007669"/>
    <property type="project" value="EnsemblFungi"/>
</dbReference>
<feature type="compositionally biased region" description="Low complexity" evidence="6">
    <location>
        <begin position="150"/>
        <end position="187"/>
    </location>
</feature>
<dbReference type="GO" id="GO:0044732">
    <property type="term" value="C:mitotic spindle pole body"/>
    <property type="evidence" value="ECO:0007669"/>
    <property type="project" value="EnsemblFungi"/>
</dbReference>
<dbReference type="Gene3D" id="1.20.5.1430">
    <property type="match status" value="1"/>
</dbReference>
<keyword evidence="2" id="KW-0963">Cytoplasm</keyword>
<organism evidence="8 9">
    <name type="scientific">Epicoccum nigrum</name>
    <name type="common">Soil fungus</name>
    <name type="synonym">Epicoccum purpurascens</name>
    <dbReference type="NCBI Taxonomy" id="105696"/>
    <lineage>
        <taxon>Eukaryota</taxon>
        <taxon>Fungi</taxon>
        <taxon>Dikarya</taxon>
        <taxon>Ascomycota</taxon>
        <taxon>Pezizomycotina</taxon>
        <taxon>Dothideomycetes</taxon>
        <taxon>Pleosporomycetidae</taxon>
        <taxon>Pleosporales</taxon>
        <taxon>Pleosporineae</taxon>
        <taxon>Didymellaceae</taxon>
        <taxon>Epicoccum</taxon>
    </lineage>
</organism>
<evidence type="ECO:0000256" key="3">
    <source>
        <dbReference type="ARBA" id="ARBA00022701"/>
    </source>
</evidence>
<dbReference type="InterPro" id="IPR036872">
    <property type="entry name" value="CH_dom_sf"/>
</dbReference>
<name>A0A1Y2M3V4_EPING</name>
<proteinExistence type="predicted"/>
<dbReference type="GO" id="GO:0051010">
    <property type="term" value="F:microtubule plus-end binding"/>
    <property type="evidence" value="ECO:0007669"/>
    <property type="project" value="EnsemblFungi"/>
</dbReference>
<keyword evidence="9" id="KW-1185">Reference proteome</keyword>
<dbReference type="EMBL" id="KZ107841">
    <property type="protein sequence ID" value="OSS50814.1"/>
    <property type="molecule type" value="Genomic_DNA"/>
</dbReference>
<dbReference type="GO" id="GO:0001671">
    <property type="term" value="F:ATPase activator activity"/>
    <property type="evidence" value="ECO:0007669"/>
    <property type="project" value="EnsemblFungi"/>
</dbReference>
<dbReference type="STRING" id="105696.A0A1Y2M3V4"/>
<evidence type="ECO:0000313" key="8">
    <source>
        <dbReference type="EMBL" id="OSS50814.1"/>
    </source>
</evidence>
<reference evidence="8 9" key="1">
    <citation type="journal article" date="2017" name="Genome Announc.">
        <title>Genome sequence of the saprophytic ascomycete Epicoccum nigrum ICMP 19927 strain isolated from New Zealand.</title>
        <authorList>
            <person name="Fokin M."/>
            <person name="Fleetwood D."/>
            <person name="Weir B.S."/>
            <person name="Villas-Boas S.G."/>
        </authorList>
    </citation>
    <scope>NUCLEOTIDE SEQUENCE [LARGE SCALE GENOMIC DNA]</scope>
    <source>
        <strain evidence="8 9">ICMP 19927</strain>
    </source>
</reference>
<dbReference type="Proteomes" id="UP000193240">
    <property type="component" value="Unassembled WGS sequence"/>
</dbReference>
<dbReference type="Gene3D" id="1.10.418.10">
    <property type="entry name" value="Calponin-like domain"/>
    <property type="match status" value="1"/>
</dbReference>
<dbReference type="SUPFAM" id="SSF47576">
    <property type="entry name" value="Calponin-homology domain, CH-domain"/>
    <property type="match status" value="1"/>
</dbReference>
<evidence type="ECO:0000256" key="5">
    <source>
        <dbReference type="PROSITE-ProRule" id="PRU00576"/>
    </source>
</evidence>
<dbReference type="InterPro" id="IPR004953">
    <property type="entry name" value="EB1_C"/>
</dbReference>
<comment type="subcellular location">
    <subcellularLocation>
        <location evidence="1">Cytoplasm</location>
        <location evidence="1">Cytoskeleton</location>
    </subcellularLocation>
</comment>
<keyword evidence="3 5" id="KW-0493">Microtubule</keyword>
<dbReference type="GO" id="GO:0055028">
    <property type="term" value="C:cortical microtubule"/>
    <property type="evidence" value="ECO:0007669"/>
    <property type="project" value="EnsemblFungi"/>
</dbReference>
<dbReference type="GO" id="GO:0030989">
    <property type="term" value="P:dynein-driven meiotic oscillatory nuclear movement"/>
    <property type="evidence" value="ECO:0007669"/>
    <property type="project" value="EnsemblFungi"/>
</dbReference>
<dbReference type="InterPro" id="IPR036133">
    <property type="entry name" value="EB1_C_sf"/>
</dbReference>
<evidence type="ECO:0000256" key="1">
    <source>
        <dbReference type="ARBA" id="ARBA00004245"/>
    </source>
</evidence>
<dbReference type="GO" id="GO:0051315">
    <property type="term" value="P:attachment of mitotic spindle microtubules to kinetochore"/>
    <property type="evidence" value="ECO:0007669"/>
    <property type="project" value="EnsemblFungi"/>
</dbReference>
<dbReference type="GO" id="GO:0051285">
    <property type="term" value="C:cell cortex of cell tip"/>
    <property type="evidence" value="ECO:0007669"/>
    <property type="project" value="EnsemblFungi"/>
</dbReference>
<dbReference type="GO" id="GO:0035372">
    <property type="term" value="P:protein localization to microtubule"/>
    <property type="evidence" value="ECO:0007669"/>
    <property type="project" value="EnsemblFungi"/>
</dbReference>
<evidence type="ECO:0000256" key="6">
    <source>
        <dbReference type="SAM" id="MobiDB-lite"/>
    </source>
</evidence>
<protein>
    <recommendedName>
        <fullName evidence="7">EB1 C-terminal domain-containing protein</fullName>
    </recommendedName>
</protein>
<dbReference type="Pfam" id="PF03271">
    <property type="entry name" value="EB1"/>
    <property type="match status" value="1"/>
</dbReference>
<dbReference type="GO" id="GO:0035371">
    <property type="term" value="C:microtubule plus-end"/>
    <property type="evidence" value="ECO:0007669"/>
    <property type="project" value="EnsemblFungi"/>
</dbReference>
<evidence type="ECO:0000313" key="9">
    <source>
        <dbReference type="Proteomes" id="UP000193240"/>
    </source>
</evidence>
<gene>
    <name evidence="8" type="ORF">B5807_04398</name>
</gene>
<sequence length="266" mass="29600">MRDRVRHLCARPLRGRSQPSQYKHTRSGLTTSTAQHYARCSTVSSTMCPWRESSSTPTQNMPICRISRYCRVGHPTADWQCLALTRTDTFAKHHVDKPIRVESLVKCKMQDNLEFLQFVKQYWDQHFPGHDYDPVARRGAKAVTGGGGAPAPRAAPAAARRAPAASNSAAPRTRTPLAPAGGAASAALKEENTQLKETVSGLERERDFYFSKLRDIELLIQQAMEADPELEKDEGLLKQIQTILYSTEEGFEIPAEGAEGLDEETF</sequence>
<dbReference type="GO" id="GO:0000742">
    <property type="term" value="P:karyogamy involved in conjugation with cellular fusion"/>
    <property type="evidence" value="ECO:0007669"/>
    <property type="project" value="EnsemblFungi"/>
</dbReference>
<evidence type="ECO:0000259" key="7">
    <source>
        <dbReference type="PROSITE" id="PS51230"/>
    </source>
</evidence>
<dbReference type="GO" id="GO:0008093">
    <property type="term" value="F:cytoskeletal anchor activity"/>
    <property type="evidence" value="ECO:0007669"/>
    <property type="project" value="EnsemblFungi"/>
</dbReference>
<dbReference type="PROSITE" id="PS51230">
    <property type="entry name" value="EB1_C"/>
    <property type="match status" value="1"/>
</dbReference>